<protein>
    <submittedName>
        <fullName evidence="7">Uncharacterized protein</fullName>
    </submittedName>
</protein>
<feature type="transmembrane region" description="Helical" evidence="6">
    <location>
        <begin position="56"/>
        <end position="76"/>
    </location>
</feature>
<dbReference type="AlphaFoldDB" id="A0ABD2Q885"/>
<keyword evidence="4" id="KW-0175">Coiled coil</keyword>
<evidence type="ECO:0000256" key="4">
    <source>
        <dbReference type="SAM" id="Coils"/>
    </source>
</evidence>
<evidence type="ECO:0000256" key="5">
    <source>
        <dbReference type="SAM" id="MobiDB-lite"/>
    </source>
</evidence>
<evidence type="ECO:0000256" key="1">
    <source>
        <dbReference type="ARBA" id="ARBA00004245"/>
    </source>
</evidence>
<gene>
    <name evidence="7" type="ORF">Ciccas_005673</name>
</gene>
<keyword evidence="8" id="KW-1185">Reference proteome</keyword>
<comment type="caution">
    <text evidence="7">The sequence shown here is derived from an EMBL/GenBank/DDBJ whole genome shotgun (WGS) entry which is preliminary data.</text>
</comment>
<keyword evidence="6" id="KW-1133">Transmembrane helix</keyword>
<dbReference type="PANTHER" id="PTHR31183:SF2">
    <property type="entry name" value="TRICHOPLEIN KERATIN FILAMENT-BINDING PROTEIN"/>
    <property type="match status" value="1"/>
</dbReference>
<name>A0ABD2Q885_9PLAT</name>
<dbReference type="GO" id="GO:0005856">
    <property type="term" value="C:cytoskeleton"/>
    <property type="evidence" value="ECO:0007669"/>
    <property type="project" value="UniProtKB-SubCell"/>
</dbReference>
<feature type="region of interest" description="Disordered" evidence="5">
    <location>
        <begin position="519"/>
        <end position="545"/>
    </location>
</feature>
<feature type="compositionally biased region" description="Basic and acidic residues" evidence="5">
    <location>
        <begin position="524"/>
        <end position="545"/>
    </location>
</feature>
<reference evidence="7 8" key="1">
    <citation type="submission" date="2024-11" db="EMBL/GenBank/DDBJ databases">
        <title>Adaptive evolution of stress response genes in parasites aligns with host niche diversity.</title>
        <authorList>
            <person name="Hahn C."/>
            <person name="Resl P."/>
        </authorList>
    </citation>
    <scope>NUCLEOTIDE SEQUENCE [LARGE SCALE GENOMIC DNA]</scope>
    <source>
        <strain evidence="7">EGGRZ-B1_66</strain>
        <tissue evidence="7">Body</tissue>
    </source>
</reference>
<feature type="coiled-coil region" evidence="4">
    <location>
        <begin position="261"/>
        <end position="349"/>
    </location>
</feature>
<keyword evidence="3" id="KW-0206">Cytoskeleton</keyword>
<dbReference type="PANTHER" id="PTHR31183">
    <property type="entry name" value="TRICHOPLEIN KERATIN FILAMENT-BINDING PROTEIN FAMILY MEMBER"/>
    <property type="match status" value="1"/>
</dbReference>
<comment type="subcellular location">
    <subcellularLocation>
        <location evidence="1">Cytoplasm</location>
        <location evidence="1">Cytoskeleton</location>
    </subcellularLocation>
</comment>
<accession>A0ABD2Q885</accession>
<keyword evidence="2" id="KW-0963">Cytoplasm</keyword>
<evidence type="ECO:0000256" key="6">
    <source>
        <dbReference type="SAM" id="Phobius"/>
    </source>
</evidence>
<evidence type="ECO:0000256" key="3">
    <source>
        <dbReference type="ARBA" id="ARBA00023212"/>
    </source>
</evidence>
<feature type="coiled-coil region" evidence="4">
    <location>
        <begin position="198"/>
        <end position="225"/>
    </location>
</feature>
<dbReference type="EMBL" id="JBJKFK010000686">
    <property type="protein sequence ID" value="KAL3315693.1"/>
    <property type="molecule type" value="Genomic_DNA"/>
</dbReference>
<proteinExistence type="predicted"/>
<keyword evidence="6" id="KW-0472">Membrane</keyword>
<evidence type="ECO:0000313" key="7">
    <source>
        <dbReference type="EMBL" id="KAL3315693.1"/>
    </source>
</evidence>
<sequence>MSEYMFDASYGTLAEYKKRYKYDLRGKRFEEPVGTVEWIKDILCDYMEVGAVPLSIAYLLALVLLSILWISYKALYSMDLFNEHKRMLWSKELIKMDLKDRFAWHGIMLKILKNLYRELGVRGPHGLTIDDIEDIAIHLEDMHGTGAFRHVYEASQEDEKTEMLASRRKKIQSLYNAEQAQHNYEVMKLRQPENRKTLEQMRIKAEEYKQKNEEERRRVAEERYSMHYNQNDPKLREQRREEALRNTVETWDGQVNDSEQRAQEAHQQELLESELDRMRAQKEAQYAAEVERERVEKERLRSEFLQKQIQELRRSEQAAQTLLAEEEHLLKQQILLEELEAQKKLLDQQRMVRCHSRALLKQHNAVLRKKTLEVQTELQRDLEWLARLEREAMEERLLKEEQKRELCQELSRAREHIHHDMRLEKAREAEIDKLFALDAKQMWQKREKEWDDEAKAREMLLEDVLLQRKHQLLNQLACNRNQQMCDIQEREELLEKLDQMRVCDVEQLQQQEQLNQVEASLAQQKERDSHTRNDHQVADQTSDEHKARLLEQAYERRLRKEAQQLRDQAHSSVISGRPSNFMLDQLKKNQFSR</sequence>
<keyword evidence="6" id="KW-0812">Transmembrane</keyword>
<dbReference type="Proteomes" id="UP001626550">
    <property type="component" value="Unassembled WGS sequence"/>
</dbReference>
<feature type="region of interest" description="Disordered" evidence="5">
    <location>
        <begin position="566"/>
        <end position="593"/>
    </location>
</feature>
<dbReference type="InterPro" id="IPR043596">
    <property type="entry name" value="CFAP53/TCHP"/>
</dbReference>
<organism evidence="7 8">
    <name type="scientific">Cichlidogyrus casuarinus</name>
    <dbReference type="NCBI Taxonomy" id="1844966"/>
    <lineage>
        <taxon>Eukaryota</taxon>
        <taxon>Metazoa</taxon>
        <taxon>Spiralia</taxon>
        <taxon>Lophotrochozoa</taxon>
        <taxon>Platyhelminthes</taxon>
        <taxon>Monogenea</taxon>
        <taxon>Monopisthocotylea</taxon>
        <taxon>Dactylogyridea</taxon>
        <taxon>Ancyrocephalidae</taxon>
        <taxon>Cichlidogyrus</taxon>
    </lineage>
</organism>
<evidence type="ECO:0000313" key="8">
    <source>
        <dbReference type="Proteomes" id="UP001626550"/>
    </source>
</evidence>
<evidence type="ECO:0000256" key="2">
    <source>
        <dbReference type="ARBA" id="ARBA00022490"/>
    </source>
</evidence>